<dbReference type="PRINTS" id="PR00139">
    <property type="entry name" value="ASNGLNASE"/>
</dbReference>
<dbReference type="InterPro" id="IPR036152">
    <property type="entry name" value="Asp/glu_Ase-like_sf"/>
</dbReference>
<evidence type="ECO:0000256" key="5">
    <source>
        <dbReference type="PIRSR" id="PIRSR001220-1"/>
    </source>
</evidence>
<proteinExistence type="inferred from homology"/>
<evidence type="ECO:0000256" key="4">
    <source>
        <dbReference type="ARBA" id="ARBA00049366"/>
    </source>
</evidence>
<evidence type="ECO:0000313" key="11">
    <source>
        <dbReference type="EMBL" id="CUN02528.1"/>
    </source>
</evidence>
<dbReference type="EC" id="3.5.1.1" evidence="2"/>
<dbReference type="InterPro" id="IPR027473">
    <property type="entry name" value="L-asparaginase_C"/>
</dbReference>
<organism evidence="11 12">
    <name type="scientific">Roseburia inulinivorans</name>
    <dbReference type="NCBI Taxonomy" id="360807"/>
    <lineage>
        <taxon>Bacteria</taxon>
        <taxon>Bacillati</taxon>
        <taxon>Bacillota</taxon>
        <taxon>Clostridia</taxon>
        <taxon>Lachnospirales</taxon>
        <taxon>Lachnospiraceae</taxon>
        <taxon>Roseburia</taxon>
    </lineage>
</organism>
<dbReference type="InterPro" id="IPR041725">
    <property type="entry name" value="L-asparaginase_I"/>
</dbReference>
<dbReference type="PROSITE" id="PS00917">
    <property type="entry name" value="ASN_GLN_ASE_2"/>
    <property type="match status" value="1"/>
</dbReference>
<accession>A0A173TMV2</accession>
<dbReference type="CDD" id="cd08963">
    <property type="entry name" value="L-asparaginase_I"/>
    <property type="match status" value="1"/>
</dbReference>
<comment type="similarity">
    <text evidence="1">Belongs to the asparaginase 1 family.</text>
</comment>
<dbReference type="NCBIfam" id="TIGR00519">
    <property type="entry name" value="asnASE_I"/>
    <property type="match status" value="1"/>
</dbReference>
<feature type="binding site" evidence="6">
    <location>
        <position position="60"/>
    </location>
    <ligand>
        <name>substrate</name>
    </ligand>
</feature>
<comment type="catalytic activity">
    <reaction evidence="4">
        <text>L-asparagine + H2O = L-aspartate + NH4(+)</text>
        <dbReference type="Rhea" id="RHEA:21016"/>
        <dbReference type="ChEBI" id="CHEBI:15377"/>
        <dbReference type="ChEBI" id="CHEBI:28938"/>
        <dbReference type="ChEBI" id="CHEBI:29991"/>
        <dbReference type="ChEBI" id="CHEBI:58048"/>
        <dbReference type="EC" id="3.5.1.1"/>
    </reaction>
</comment>
<feature type="domain" description="L-asparaginase N-terminal" evidence="9">
    <location>
        <begin position="9"/>
        <end position="188"/>
    </location>
</feature>
<dbReference type="Gene3D" id="3.40.50.1170">
    <property type="entry name" value="L-asparaginase, N-terminal domain"/>
    <property type="match status" value="1"/>
</dbReference>
<dbReference type="Pfam" id="PF17763">
    <property type="entry name" value="Asparaginase_C"/>
    <property type="match status" value="1"/>
</dbReference>
<dbReference type="Gene3D" id="3.40.50.40">
    <property type="match status" value="1"/>
</dbReference>
<dbReference type="AlphaFoldDB" id="A0A173TMV2"/>
<dbReference type="SUPFAM" id="SSF53774">
    <property type="entry name" value="Glutaminase/Asparaginase"/>
    <property type="match status" value="1"/>
</dbReference>
<dbReference type="InterPro" id="IPR040919">
    <property type="entry name" value="Asparaginase_C"/>
</dbReference>
<evidence type="ECO:0000256" key="8">
    <source>
        <dbReference type="PROSITE-ProRule" id="PRU10100"/>
    </source>
</evidence>
<evidence type="ECO:0000259" key="9">
    <source>
        <dbReference type="Pfam" id="PF00710"/>
    </source>
</evidence>
<dbReference type="InterPro" id="IPR027474">
    <property type="entry name" value="L-asparaginase_N"/>
</dbReference>
<dbReference type="Pfam" id="PF00710">
    <property type="entry name" value="Asparaginase"/>
    <property type="match status" value="1"/>
</dbReference>
<evidence type="ECO:0000256" key="2">
    <source>
        <dbReference type="ARBA" id="ARBA00012920"/>
    </source>
</evidence>
<dbReference type="SFLD" id="SFLDS00057">
    <property type="entry name" value="Glutaminase/Asparaginase"/>
    <property type="match status" value="1"/>
</dbReference>
<dbReference type="InterPro" id="IPR006034">
    <property type="entry name" value="Asparaginase/glutaminase-like"/>
</dbReference>
<dbReference type="PIRSF" id="PIRSF500176">
    <property type="entry name" value="L_ASNase"/>
    <property type="match status" value="1"/>
</dbReference>
<name>A0A173TMV2_9FIRM</name>
<dbReference type="GO" id="GO:0006520">
    <property type="term" value="P:amino acid metabolic process"/>
    <property type="evidence" value="ECO:0007669"/>
    <property type="project" value="InterPro"/>
</dbReference>
<dbReference type="InterPro" id="IPR020827">
    <property type="entry name" value="Asparaginase/glutaminase_AS1"/>
</dbReference>
<feature type="binding site" evidence="6">
    <location>
        <begin position="91"/>
        <end position="92"/>
    </location>
    <ligand>
        <name>substrate</name>
    </ligand>
</feature>
<evidence type="ECO:0000256" key="3">
    <source>
        <dbReference type="ARBA" id="ARBA00022801"/>
    </source>
</evidence>
<dbReference type="PIRSF" id="PIRSF001220">
    <property type="entry name" value="L-ASNase_gatD"/>
    <property type="match status" value="1"/>
</dbReference>
<dbReference type="PROSITE" id="PS51732">
    <property type="entry name" value="ASN_GLN_ASE_3"/>
    <property type="match status" value="1"/>
</dbReference>
<feature type="active site" evidence="7">
    <location>
        <position position="18"/>
    </location>
</feature>
<evidence type="ECO:0000256" key="6">
    <source>
        <dbReference type="PIRSR" id="PIRSR001220-2"/>
    </source>
</evidence>
<dbReference type="InterPro" id="IPR006033">
    <property type="entry name" value="AsnA_fam"/>
</dbReference>
<dbReference type="SMART" id="SM00870">
    <property type="entry name" value="Asparaginase"/>
    <property type="match status" value="1"/>
</dbReference>
<dbReference type="InterPro" id="IPR037152">
    <property type="entry name" value="L-asparaginase_N_sf"/>
</dbReference>
<dbReference type="EMBL" id="CYXX01000010">
    <property type="protein sequence ID" value="CUN02528.1"/>
    <property type="molecule type" value="Genomic_DNA"/>
</dbReference>
<dbReference type="InterPro" id="IPR027475">
    <property type="entry name" value="Asparaginase/glutaminase_AS2"/>
</dbReference>
<dbReference type="PROSITE" id="PS00144">
    <property type="entry name" value="ASN_GLN_ASE_1"/>
    <property type="match status" value="1"/>
</dbReference>
<feature type="active site" evidence="8">
    <location>
        <position position="91"/>
    </location>
</feature>
<evidence type="ECO:0000256" key="7">
    <source>
        <dbReference type="PROSITE-ProRule" id="PRU10099"/>
    </source>
</evidence>
<feature type="domain" description="Asparaginase/glutaminase C-terminal" evidence="10">
    <location>
        <begin position="210"/>
        <end position="315"/>
    </location>
</feature>
<dbReference type="Proteomes" id="UP000095453">
    <property type="component" value="Unassembled WGS sequence"/>
</dbReference>
<dbReference type="GO" id="GO:0004067">
    <property type="term" value="F:asparaginase activity"/>
    <property type="evidence" value="ECO:0007669"/>
    <property type="project" value="UniProtKB-UniRule"/>
</dbReference>
<dbReference type="PANTHER" id="PTHR11707">
    <property type="entry name" value="L-ASPARAGINASE"/>
    <property type="match status" value="1"/>
</dbReference>
<dbReference type="PANTHER" id="PTHR11707:SF28">
    <property type="entry name" value="60 KDA LYSOPHOSPHOLIPASE"/>
    <property type="match status" value="1"/>
</dbReference>
<reference evidence="11 12" key="1">
    <citation type="submission" date="2015-09" db="EMBL/GenBank/DDBJ databases">
        <authorList>
            <consortium name="Pathogen Informatics"/>
        </authorList>
    </citation>
    <scope>NUCLEOTIDE SEQUENCE [LARGE SCALE GENOMIC DNA]</scope>
    <source>
        <strain evidence="11 12">2789STDY5608887</strain>
    </source>
</reference>
<sequence length="342" mass="38976">MINMSPRKNILLIATGGTIASKKLDNGLKPQISPEELMQYIPQVKDICDFHAVQLLNLDSSNMEPEHWKMMVHTIHENYEKYDGFVIAHGTDTMAYTAAALSYMIQNSKKPIVITGAQKPIDLEITDAKLNLIDSFLYASDERSQGVQIVFDGKVIAGTRAKKVRSKSYNAFSSIDFPCLAMIQDGNIMRYIPPVPYEEEVRFYEELDENVYLIKMIPGIKPRILRSVFENYDCIIVESFGVGGIPRSIADDFYKLCQEFPDRLVVMSTQVAHEGSDMTVYEVGHDMKKYCRFLESYDMTLESVIAKVMWMLGNREALGGNLEDIFYQNVNYDVIFGKNRKC</sequence>
<keyword evidence="3 11" id="KW-0378">Hydrolase</keyword>
<feature type="active site" description="O-isoaspartyl threonine intermediate" evidence="5">
    <location>
        <position position="18"/>
    </location>
</feature>
<evidence type="ECO:0000256" key="1">
    <source>
        <dbReference type="ARBA" id="ARBA00010518"/>
    </source>
</evidence>
<protein>
    <recommendedName>
        <fullName evidence="2">asparaginase</fullName>
        <ecNumber evidence="2">3.5.1.1</ecNumber>
    </recommendedName>
</protein>
<evidence type="ECO:0000259" key="10">
    <source>
        <dbReference type="Pfam" id="PF17763"/>
    </source>
</evidence>
<evidence type="ECO:0000313" key="12">
    <source>
        <dbReference type="Proteomes" id="UP000095453"/>
    </source>
</evidence>
<gene>
    <name evidence="11" type="primary">ansA</name>
    <name evidence="11" type="ORF">ERS852444_01541</name>
</gene>
<dbReference type="FunFam" id="3.40.50.1170:FF:000001">
    <property type="entry name" value="L-asparaginase 2"/>
    <property type="match status" value="1"/>
</dbReference>